<proteinExistence type="predicted"/>
<feature type="compositionally biased region" description="Basic residues" evidence="2">
    <location>
        <begin position="16"/>
        <end position="31"/>
    </location>
</feature>
<evidence type="ECO:0000256" key="2">
    <source>
        <dbReference type="SAM" id="MobiDB-lite"/>
    </source>
</evidence>
<comment type="caution">
    <text evidence="3">The sequence shown here is derived from an EMBL/GenBank/DDBJ whole genome shotgun (WGS) entry which is preliminary data.</text>
</comment>
<organism evidence="3 5">
    <name type="scientific">Candidatus Iainarchaeum sp</name>
    <dbReference type="NCBI Taxonomy" id="3101447"/>
    <lineage>
        <taxon>Archaea</taxon>
        <taxon>Candidatus Iainarchaeota</taxon>
        <taxon>Candidatus Iainarchaeia</taxon>
        <taxon>Candidatus Iainarchaeales</taxon>
        <taxon>Candidatus Iainarchaeaceae</taxon>
        <taxon>Candidatus Iainarchaeum</taxon>
    </lineage>
</organism>
<evidence type="ECO:0000313" key="3">
    <source>
        <dbReference type="EMBL" id="HIH08488.1"/>
    </source>
</evidence>
<gene>
    <name evidence="3" type="ORF">HA237_03905</name>
    <name evidence="4" type="ORF">J4224_05015</name>
</gene>
<evidence type="ECO:0000256" key="1">
    <source>
        <dbReference type="SAM" id="Coils"/>
    </source>
</evidence>
<dbReference type="Proteomes" id="UP000683213">
    <property type="component" value="Unassembled WGS sequence"/>
</dbReference>
<evidence type="ECO:0000313" key="5">
    <source>
        <dbReference type="Proteomes" id="UP000577419"/>
    </source>
</evidence>
<name>A0A7J4ISJ8_9ARCH</name>
<reference evidence="4" key="2">
    <citation type="submission" date="2021-03" db="EMBL/GenBank/DDBJ databases">
        <authorList>
            <person name="Jaffe A."/>
        </authorList>
    </citation>
    <scope>NUCLEOTIDE SEQUENCE</scope>
    <source>
        <strain evidence="4">RIFCSPHIGHO2_01_FULL_GW2011_AR10_43_9</strain>
    </source>
</reference>
<dbReference type="EMBL" id="JAGVWF010000075">
    <property type="protein sequence ID" value="MBS3059753.1"/>
    <property type="molecule type" value="Genomic_DNA"/>
</dbReference>
<reference evidence="4" key="3">
    <citation type="submission" date="2021-05" db="EMBL/GenBank/DDBJ databases">
        <title>Protein family content uncovers lineage relationships and bacterial pathway maintenance mechanisms in DPANN archaea.</title>
        <authorList>
            <person name="Castelle C.J."/>
            <person name="Meheust R."/>
            <person name="Jaffe A.L."/>
            <person name="Seitz K."/>
            <person name="Gong X."/>
            <person name="Baker B.J."/>
            <person name="Banfield J.F."/>
        </authorList>
    </citation>
    <scope>NUCLEOTIDE SEQUENCE</scope>
    <source>
        <strain evidence="4">RIFCSPHIGHO2_01_FULL_GW2011_AR10_43_9</strain>
    </source>
</reference>
<feature type="region of interest" description="Disordered" evidence="2">
    <location>
        <begin position="1"/>
        <end position="44"/>
    </location>
</feature>
<dbReference type="Proteomes" id="UP000577419">
    <property type="component" value="Unassembled WGS sequence"/>
</dbReference>
<sequence length="224" mass="25220">MMGPKRFRLKPVQPLRQKKKEKQPRALKPKAKVSGVEGKPVAKTGKPLLKENGIERFKKGYRVALRTKPGSLQGEIIRMLIENPKRSNLEIVNELSKRAPIEITASYAAFVQSTRKQAVAAHIIPEESLQFSQGAGFSQPITMEMKRTSRASAIRKEIKSVEDAITIKKGAREYNEQKLAGKNPTAEFRLRDLGADIIILETKLRRKKNELSKVLKKLEKTGNP</sequence>
<feature type="coiled-coil region" evidence="1">
    <location>
        <begin position="190"/>
        <end position="221"/>
    </location>
</feature>
<accession>A0A7J4ISJ8</accession>
<reference evidence="5" key="1">
    <citation type="journal article" date="2020" name="bioRxiv">
        <title>A rank-normalized archaeal taxonomy based on genome phylogeny resolves widespread incomplete and uneven classifications.</title>
        <authorList>
            <person name="Rinke C."/>
            <person name="Chuvochina M."/>
            <person name="Mussig A.J."/>
            <person name="Chaumeil P.-A."/>
            <person name="Waite D.W."/>
            <person name="Whitman W.B."/>
            <person name="Parks D.H."/>
            <person name="Hugenholtz P."/>
        </authorList>
    </citation>
    <scope>NUCLEOTIDE SEQUENCE [LARGE SCALE GENOMIC DNA]</scope>
</reference>
<dbReference type="EMBL" id="DUFG01000018">
    <property type="protein sequence ID" value="HIH08488.1"/>
    <property type="molecule type" value="Genomic_DNA"/>
</dbReference>
<evidence type="ECO:0000313" key="4">
    <source>
        <dbReference type="EMBL" id="MBS3059753.1"/>
    </source>
</evidence>
<keyword evidence="1" id="KW-0175">Coiled coil</keyword>
<dbReference type="AlphaFoldDB" id="A0A7J4ISJ8"/>
<protein>
    <submittedName>
        <fullName evidence="3">Uncharacterized protein</fullName>
    </submittedName>
</protein>